<organism evidence="3 4">
    <name type="scientific">Prototheca wickerhamii</name>
    <dbReference type="NCBI Taxonomy" id="3111"/>
    <lineage>
        <taxon>Eukaryota</taxon>
        <taxon>Viridiplantae</taxon>
        <taxon>Chlorophyta</taxon>
        <taxon>core chlorophytes</taxon>
        <taxon>Trebouxiophyceae</taxon>
        <taxon>Chlorellales</taxon>
        <taxon>Chlorellaceae</taxon>
        <taxon>Prototheca</taxon>
    </lineage>
</organism>
<dbReference type="GO" id="GO:0019005">
    <property type="term" value="C:SCF ubiquitin ligase complex"/>
    <property type="evidence" value="ECO:0007669"/>
    <property type="project" value="TreeGrafter"/>
</dbReference>
<comment type="caution">
    <text evidence="3">The sequence shown here is derived from an EMBL/GenBank/DDBJ whole genome shotgun (WGS) entry which is preliminary data.</text>
</comment>
<dbReference type="GO" id="GO:0031146">
    <property type="term" value="P:SCF-dependent proteasomal ubiquitin-dependent protein catabolic process"/>
    <property type="evidence" value="ECO:0007669"/>
    <property type="project" value="TreeGrafter"/>
</dbReference>
<dbReference type="EMBL" id="JASFZW010000007">
    <property type="protein sequence ID" value="KAK2077209.1"/>
    <property type="molecule type" value="Genomic_DNA"/>
</dbReference>
<dbReference type="GO" id="GO:0005930">
    <property type="term" value="C:axoneme"/>
    <property type="evidence" value="ECO:0007669"/>
    <property type="project" value="UniProtKB-SubCell"/>
</dbReference>
<dbReference type="PANTHER" id="PTHR13318:SF105">
    <property type="entry name" value="F-BOX_LRR-REPEAT PROTEIN 3"/>
    <property type="match status" value="1"/>
</dbReference>
<feature type="domain" description="F-box/LRR-repeat protein 15-like leucin rich repeat" evidence="2">
    <location>
        <begin position="122"/>
        <end position="198"/>
    </location>
</feature>
<gene>
    <name evidence="3" type="ORF">QBZ16_004843</name>
</gene>
<dbReference type="InterPro" id="IPR006553">
    <property type="entry name" value="Leu-rich_rpt_Cys-con_subtyp"/>
</dbReference>
<dbReference type="PANTHER" id="PTHR13318">
    <property type="entry name" value="PARTNER OF PAIRED, ISOFORM B-RELATED"/>
    <property type="match status" value="1"/>
</dbReference>
<comment type="subcellular location">
    <subcellularLocation>
        <location evidence="1">Cytoplasm</location>
        <location evidence="1">Cytoskeleton</location>
        <location evidence="1">Cilium axoneme</location>
    </subcellularLocation>
</comment>
<protein>
    <recommendedName>
        <fullName evidence="2">F-box/LRR-repeat protein 15-like leucin rich repeat domain-containing protein</fullName>
    </recommendedName>
</protein>
<dbReference type="InterPro" id="IPR057207">
    <property type="entry name" value="FBXL15_LRR"/>
</dbReference>
<dbReference type="AlphaFoldDB" id="A0AAD9IF34"/>
<dbReference type="Proteomes" id="UP001255856">
    <property type="component" value="Unassembled WGS sequence"/>
</dbReference>
<dbReference type="Pfam" id="PF13516">
    <property type="entry name" value="LRR_6"/>
    <property type="match status" value="2"/>
</dbReference>
<dbReference type="InterPro" id="IPR001611">
    <property type="entry name" value="Leu-rich_rpt"/>
</dbReference>
<dbReference type="InterPro" id="IPR032675">
    <property type="entry name" value="LRR_dom_sf"/>
</dbReference>
<evidence type="ECO:0000313" key="3">
    <source>
        <dbReference type="EMBL" id="KAK2077209.1"/>
    </source>
</evidence>
<reference evidence="3" key="1">
    <citation type="submission" date="2021-01" db="EMBL/GenBank/DDBJ databases">
        <authorList>
            <person name="Eckstrom K.M.E."/>
        </authorList>
    </citation>
    <scope>NUCLEOTIDE SEQUENCE</scope>
    <source>
        <strain evidence="3">UVCC 0001</strain>
    </source>
</reference>
<name>A0AAD9IF34_PROWI</name>
<accession>A0AAD9IF34</accession>
<dbReference type="Gene3D" id="3.80.10.10">
    <property type="entry name" value="Ribonuclease Inhibitor"/>
    <property type="match status" value="3"/>
</dbReference>
<dbReference type="SUPFAM" id="SSF52047">
    <property type="entry name" value="RNI-like"/>
    <property type="match status" value="1"/>
</dbReference>
<dbReference type="SMART" id="SM00367">
    <property type="entry name" value="LRR_CC"/>
    <property type="match status" value="5"/>
</dbReference>
<keyword evidence="4" id="KW-1185">Reference proteome</keyword>
<proteinExistence type="predicted"/>
<evidence type="ECO:0000313" key="4">
    <source>
        <dbReference type="Proteomes" id="UP001255856"/>
    </source>
</evidence>
<dbReference type="Pfam" id="PF25372">
    <property type="entry name" value="DUF7885"/>
    <property type="match status" value="1"/>
</dbReference>
<evidence type="ECO:0000256" key="1">
    <source>
        <dbReference type="ARBA" id="ARBA00004430"/>
    </source>
</evidence>
<evidence type="ECO:0000259" key="2">
    <source>
        <dbReference type="Pfam" id="PF25372"/>
    </source>
</evidence>
<sequence length="210" mass="22688">MLAPGSHPRVHTLSLQGCDSVTDAGVACLRHLGALRALHLSDCAHVTGTGFADLATLHLQNCPAISDEGCRAIATLGSLRELRLKACQAVTERGLQALARGLRDLRSLSMQNMSLTDGGVAPLAELQALVSLELQFCWKITDAGVTALTRLARLRRLDLLYSWQVTDAVLQRLAAMPCLRRLNLTGCHRISETGKASVAHLLPRDQKELL</sequence>